<keyword evidence="10" id="KW-0812">Transmembrane</keyword>
<dbReference type="SUPFAM" id="SSF47384">
    <property type="entry name" value="Homodimeric domain of signal transducing histidine kinase"/>
    <property type="match status" value="2"/>
</dbReference>
<evidence type="ECO:0000256" key="8">
    <source>
        <dbReference type="PROSITE-ProRule" id="PRU00169"/>
    </source>
</evidence>
<gene>
    <name evidence="13" type="ORF">JIN87_22065</name>
</gene>
<organism evidence="13 14">
    <name type="scientific">Pelagicoccus mobilis</name>
    <dbReference type="NCBI Taxonomy" id="415221"/>
    <lineage>
        <taxon>Bacteria</taxon>
        <taxon>Pseudomonadati</taxon>
        <taxon>Verrucomicrobiota</taxon>
        <taxon>Opitutia</taxon>
        <taxon>Puniceicoccales</taxon>
        <taxon>Pelagicoccaceae</taxon>
        <taxon>Pelagicoccus</taxon>
    </lineage>
</organism>
<dbReference type="SUPFAM" id="SSF55874">
    <property type="entry name" value="ATPase domain of HSP90 chaperone/DNA topoisomerase II/histidine kinase"/>
    <property type="match status" value="2"/>
</dbReference>
<dbReference type="InterPro" id="IPR003594">
    <property type="entry name" value="HATPase_dom"/>
</dbReference>
<protein>
    <recommendedName>
        <fullName evidence="2">histidine kinase</fullName>
        <ecNumber evidence="2">2.7.13.3</ecNumber>
    </recommendedName>
</protein>
<comment type="catalytic activity">
    <reaction evidence="1">
        <text>ATP + protein L-histidine = ADP + protein N-phospho-L-histidine.</text>
        <dbReference type="EC" id="2.7.13.3"/>
    </reaction>
</comment>
<feature type="transmembrane region" description="Helical" evidence="10">
    <location>
        <begin position="163"/>
        <end position="181"/>
    </location>
</feature>
<feature type="domain" description="Histidine kinase" evidence="11">
    <location>
        <begin position="222"/>
        <end position="442"/>
    </location>
</feature>
<keyword evidence="3 8" id="KW-0597">Phosphoprotein</keyword>
<dbReference type="InterPro" id="IPR001789">
    <property type="entry name" value="Sig_transdc_resp-reg_receiver"/>
</dbReference>
<dbReference type="SMART" id="SM00448">
    <property type="entry name" value="REC"/>
    <property type="match status" value="1"/>
</dbReference>
<evidence type="ECO:0000256" key="6">
    <source>
        <dbReference type="ARBA" id="ARBA00023012"/>
    </source>
</evidence>
<dbReference type="CDD" id="cd00082">
    <property type="entry name" value="HisKA"/>
    <property type="match status" value="2"/>
</dbReference>
<dbReference type="AlphaFoldDB" id="A0A934RZH2"/>
<dbReference type="PROSITE" id="PS50110">
    <property type="entry name" value="RESPONSE_REGULATORY"/>
    <property type="match status" value="1"/>
</dbReference>
<dbReference type="Gene3D" id="3.40.50.2300">
    <property type="match status" value="1"/>
</dbReference>
<dbReference type="PROSITE" id="PS50109">
    <property type="entry name" value="HIS_KIN"/>
    <property type="match status" value="2"/>
</dbReference>
<dbReference type="EMBL" id="JAENIL010000051">
    <property type="protein sequence ID" value="MBK1879587.1"/>
    <property type="molecule type" value="Genomic_DNA"/>
</dbReference>
<accession>A0A934RZH2</accession>
<dbReference type="InterPro" id="IPR036097">
    <property type="entry name" value="HisK_dim/P_sf"/>
</dbReference>
<evidence type="ECO:0000259" key="12">
    <source>
        <dbReference type="PROSITE" id="PS50110"/>
    </source>
</evidence>
<dbReference type="SMART" id="SM00387">
    <property type="entry name" value="HATPase_c"/>
    <property type="match status" value="2"/>
</dbReference>
<evidence type="ECO:0000256" key="5">
    <source>
        <dbReference type="ARBA" id="ARBA00022777"/>
    </source>
</evidence>
<dbReference type="PRINTS" id="PR00344">
    <property type="entry name" value="BCTRLSENSOR"/>
</dbReference>
<evidence type="ECO:0000256" key="9">
    <source>
        <dbReference type="SAM" id="Coils"/>
    </source>
</evidence>
<evidence type="ECO:0000256" key="4">
    <source>
        <dbReference type="ARBA" id="ARBA00022679"/>
    </source>
</evidence>
<dbReference type="EC" id="2.7.13.3" evidence="2"/>
<comment type="caution">
    <text evidence="13">The sequence shown here is derived from an EMBL/GenBank/DDBJ whole genome shotgun (WGS) entry which is preliminary data.</text>
</comment>
<feature type="transmembrane region" description="Helical" evidence="10">
    <location>
        <begin position="86"/>
        <end position="102"/>
    </location>
</feature>
<evidence type="ECO:0000256" key="10">
    <source>
        <dbReference type="SAM" id="Phobius"/>
    </source>
</evidence>
<dbReference type="FunFam" id="3.30.565.10:FF:000006">
    <property type="entry name" value="Sensor histidine kinase WalK"/>
    <property type="match status" value="1"/>
</dbReference>
<name>A0A934RZH2_9BACT</name>
<evidence type="ECO:0000259" key="11">
    <source>
        <dbReference type="PROSITE" id="PS50109"/>
    </source>
</evidence>
<dbReference type="Proteomes" id="UP000617628">
    <property type="component" value="Unassembled WGS sequence"/>
</dbReference>
<dbReference type="InterPro" id="IPR036890">
    <property type="entry name" value="HATPase_C_sf"/>
</dbReference>
<dbReference type="Pfam" id="PF00072">
    <property type="entry name" value="Response_reg"/>
    <property type="match status" value="1"/>
</dbReference>
<reference evidence="13" key="1">
    <citation type="submission" date="2021-01" db="EMBL/GenBank/DDBJ databases">
        <title>Modified the classification status of verrucomicrobia.</title>
        <authorList>
            <person name="Feng X."/>
        </authorList>
    </citation>
    <scope>NUCLEOTIDE SEQUENCE</scope>
    <source>
        <strain evidence="13">KCTC 13126</strain>
    </source>
</reference>
<feature type="domain" description="Response regulatory" evidence="12">
    <location>
        <begin position="498"/>
        <end position="613"/>
    </location>
</feature>
<dbReference type="SMART" id="SM00388">
    <property type="entry name" value="HisKA"/>
    <property type="match status" value="2"/>
</dbReference>
<proteinExistence type="predicted"/>
<dbReference type="SUPFAM" id="SSF52172">
    <property type="entry name" value="CheY-like"/>
    <property type="match status" value="1"/>
</dbReference>
<feature type="coiled-coil region" evidence="9">
    <location>
        <begin position="615"/>
        <end position="649"/>
    </location>
</feature>
<keyword evidence="5" id="KW-0418">Kinase</keyword>
<sequence length="881" mass="100014">MDLQAEEALRLRYREYNKSHRVSGTRTGSMLVALLMPFGFSLDYMVYPEQLTFFLFLRLLCSAIAFGLYGLLALEFWKRFHRTFETLLFFLPSFFICLMIYYTEGIHSGYYAGLNLILIGLSWAVRVDAVDSLLYLLMTMLMYGAACYFHADGIESTRMLVNNYYFILVTGMIVVTGSYFLNKLRFREYAVGQQLEANRKELEASNLKLVEMDKAKTNFFANISHELRTPLTLLIGPLDRLRRPEGRIGTEEHDELIDIMQQNAMRLMRLINDLLNLVRLDAGSLKLRPSEIELRPYLEGVCRSFHPMAQERDLEFSWQIDEGGDSKVHLDREKVEKVLLNLLFNAIKFTPPGGSITLTAKRRGHVLGIDIADTGQGISPEELESVFDRFWQSESSSNRRFQGVGIGLSLVRDLAKLHGGSVSATSELDVGTTMSVELDVTLPVEPIKLEVVEDKKAVDTKWLEQLYRRAEFFPSHVHEQKASGDAADEEASEDRRPAILIADDEPEMMRFLKSQLKARYRIDEAHDGEQALRYAKKRRHHLVLLDYMMPKVDGIEATRRLRELDSHKGVPIVILTARADEESKFQALDAGATDFLTKPFSSTELLARCRNLASVFEMQQQIEEKTVRLEEALDQIKQTETQMVQQAKMASLGQLSAGLLHEVNNPLNFATTSIHLIKKRLTRSPHPEPELLEKPLTDLHDGIRRVSSIVSSLREFTHPDTTMFERVELDETLSTAVRFVQIPAAEITLTLSVEEGAAVRGNQNQLVHLFINLLQNSVDSLREKGGDGLEIRIDCSVVGDQVRLVFEDNGKGIPEDELERIFDAFFTTKKVGQGVGLGLSICHRIIQQHKGVVSVESEVDSWCRFSMSFPSYSREKSPVSV</sequence>
<dbReference type="Pfam" id="PF02518">
    <property type="entry name" value="HATPase_c"/>
    <property type="match status" value="2"/>
</dbReference>
<dbReference type="PANTHER" id="PTHR43547:SF2">
    <property type="entry name" value="HYBRID SIGNAL TRANSDUCTION HISTIDINE KINASE C"/>
    <property type="match status" value="1"/>
</dbReference>
<keyword evidence="7 10" id="KW-0472">Membrane</keyword>
<feature type="modified residue" description="4-aspartylphosphate" evidence="8">
    <location>
        <position position="546"/>
    </location>
</feature>
<evidence type="ECO:0000256" key="2">
    <source>
        <dbReference type="ARBA" id="ARBA00012438"/>
    </source>
</evidence>
<keyword evidence="9" id="KW-0175">Coiled coil</keyword>
<feature type="transmembrane region" description="Helical" evidence="10">
    <location>
        <begin position="53"/>
        <end position="74"/>
    </location>
</feature>
<dbReference type="PANTHER" id="PTHR43547">
    <property type="entry name" value="TWO-COMPONENT HISTIDINE KINASE"/>
    <property type="match status" value="1"/>
</dbReference>
<feature type="transmembrane region" description="Helical" evidence="10">
    <location>
        <begin position="132"/>
        <end position="151"/>
    </location>
</feature>
<keyword evidence="4" id="KW-0808">Transferase</keyword>
<feature type="domain" description="Histidine kinase" evidence="11">
    <location>
        <begin position="658"/>
        <end position="873"/>
    </location>
</feature>
<keyword evidence="6" id="KW-0902">Two-component regulatory system</keyword>
<dbReference type="InterPro" id="IPR011006">
    <property type="entry name" value="CheY-like_superfamily"/>
</dbReference>
<evidence type="ECO:0000256" key="7">
    <source>
        <dbReference type="ARBA" id="ARBA00023136"/>
    </source>
</evidence>
<dbReference type="Gene3D" id="1.10.287.130">
    <property type="match status" value="2"/>
</dbReference>
<evidence type="ECO:0000313" key="14">
    <source>
        <dbReference type="Proteomes" id="UP000617628"/>
    </source>
</evidence>
<feature type="transmembrane region" description="Helical" evidence="10">
    <location>
        <begin position="28"/>
        <end position="47"/>
    </location>
</feature>
<dbReference type="Pfam" id="PF00512">
    <property type="entry name" value="HisKA"/>
    <property type="match status" value="1"/>
</dbReference>
<keyword evidence="10" id="KW-1133">Transmembrane helix</keyword>
<evidence type="ECO:0000256" key="3">
    <source>
        <dbReference type="ARBA" id="ARBA00022553"/>
    </source>
</evidence>
<dbReference type="InterPro" id="IPR004358">
    <property type="entry name" value="Sig_transdc_His_kin-like_C"/>
</dbReference>
<keyword evidence="14" id="KW-1185">Reference proteome</keyword>
<dbReference type="FunFam" id="1.10.287.130:FF:000001">
    <property type="entry name" value="Two-component sensor histidine kinase"/>
    <property type="match status" value="1"/>
</dbReference>
<evidence type="ECO:0000313" key="13">
    <source>
        <dbReference type="EMBL" id="MBK1879587.1"/>
    </source>
</evidence>
<dbReference type="InterPro" id="IPR005467">
    <property type="entry name" value="His_kinase_dom"/>
</dbReference>
<evidence type="ECO:0000256" key="1">
    <source>
        <dbReference type="ARBA" id="ARBA00000085"/>
    </source>
</evidence>
<dbReference type="RefSeq" id="WP_200357799.1">
    <property type="nucleotide sequence ID" value="NZ_JAENIL010000051.1"/>
</dbReference>
<dbReference type="Gene3D" id="3.30.565.10">
    <property type="entry name" value="Histidine kinase-like ATPase, C-terminal domain"/>
    <property type="match status" value="2"/>
</dbReference>
<dbReference type="GO" id="GO:0000155">
    <property type="term" value="F:phosphorelay sensor kinase activity"/>
    <property type="evidence" value="ECO:0007669"/>
    <property type="project" value="InterPro"/>
</dbReference>
<dbReference type="InterPro" id="IPR003661">
    <property type="entry name" value="HisK_dim/P_dom"/>
</dbReference>